<reference evidence="1 2" key="1">
    <citation type="submission" date="2023-08" db="EMBL/GenBank/DDBJ databases">
        <title>Comparative genomics and taxonomic characterization of three novel marine species of genus Marivirga.</title>
        <authorList>
            <person name="Muhammad N."/>
            <person name="Kim S.-G."/>
        </authorList>
    </citation>
    <scope>NUCLEOTIDE SEQUENCE [LARGE SCALE GENOMIC DNA]</scope>
    <source>
        <strain evidence="1 2">BDSF4-3</strain>
    </source>
</reference>
<organism evidence="1 2">
    <name type="scientific">Marivirga salinarum</name>
    <dbReference type="NCBI Taxonomy" id="3059078"/>
    <lineage>
        <taxon>Bacteria</taxon>
        <taxon>Pseudomonadati</taxon>
        <taxon>Bacteroidota</taxon>
        <taxon>Cytophagia</taxon>
        <taxon>Cytophagales</taxon>
        <taxon>Marivirgaceae</taxon>
        <taxon>Marivirga</taxon>
    </lineage>
</organism>
<name>A0AA51NB12_9BACT</name>
<keyword evidence="2" id="KW-1185">Reference proteome</keyword>
<dbReference type="RefSeq" id="WP_308349938.1">
    <property type="nucleotide sequence ID" value="NZ_CP129971.1"/>
</dbReference>
<evidence type="ECO:0000313" key="2">
    <source>
        <dbReference type="Proteomes" id="UP001230496"/>
    </source>
</evidence>
<dbReference type="EMBL" id="CP129971">
    <property type="protein sequence ID" value="WMN12096.1"/>
    <property type="molecule type" value="Genomic_DNA"/>
</dbReference>
<protein>
    <recommendedName>
        <fullName evidence="3">ATPase AAA-type core domain-containing protein</fullName>
    </recommendedName>
</protein>
<evidence type="ECO:0008006" key="3">
    <source>
        <dbReference type="Google" id="ProtNLM"/>
    </source>
</evidence>
<gene>
    <name evidence="1" type="ORF">QYS49_32400</name>
</gene>
<evidence type="ECO:0000313" key="1">
    <source>
        <dbReference type="EMBL" id="WMN12096.1"/>
    </source>
</evidence>
<accession>A0AA51NB12</accession>
<proteinExistence type="predicted"/>
<dbReference type="Proteomes" id="UP001230496">
    <property type="component" value="Chromosome"/>
</dbReference>
<dbReference type="InterPro" id="IPR027417">
    <property type="entry name" value="P-loop_NTPase"/>
</dbReference>
<dbReference type="SUPFAM" id="SSF52540">
    <property type="entry name" value="P-loop containing nucleoside triphosphate hydrolases"/>
    <property type="match status" value="1"/>
</dbReference>
<dbReference type="KEGG" id="msaa:QYS49_32400"/>
<dbReference type="AlphaFoldDB" id="A0AA51NB12"/>
<sequence length="652" mass="76792">MESQLKIIAVNILNECREQVKKNLQTNKPYYFYRDYELLETDNQERLKINKKENGNLSPEFFNQSFSKQPQISISAIVGKNGSGKSALIDIILSLINNIACKILSHSVDANLTFVRSIYAQMYFELGSYYYLLEQRGDKIFLLKFSENKWRSTGLRKKKVLSLNLFYSIVMNYSLHAFNSFDYMSGGKEAEKVSWLKGVFHKNDGYQTPLVLNPMREDGNINILRENELAIDRLFSLFFNENMKQNVLFTEINEKNIVSSLSIELQPELVKNKWLHIKKQWNNNSGTQMPDDFFEELKNKIIAFWSSRYRFRQSTKKDTEYEIALLYLAYKTIKVSRYDAFDNYAALASEYSDKWDDKRNEELTELLIEIDNHRSHITYRIRQILAFLELRHITSQNYSIQEFSETISRRKDLKKWRYIDLIPPHCFSTEINLSEKGKNNSLYKFSQLSSGEKQFVYTTSSILYHIRNLSSIKSNHRRISYKHINIILDEIELYFHPEYQRQFVNHLINSICQMNFNIESINIQLITHSPFILSDIPKNNVLFLDNGKQVYDNMQENTFGANIHSLLQNGFFLDGVPIGDFAKRKINEMFAKLHKGKIDEYLYNEILLVGEPFIKSQLLKKYNELNPNKELLNLNAEIQKLRDEIEKLKSGK</sequence>
<dbReference type="Gene3D" id="3.40.50.300">
    <property type="entry name" value="P-loop containing nucleotide triphosphate hydrolases"/>
    <property type="match status" value="1"/>
</dbReference>